<evidence type="ECO:0000256" key="1">
    <source>
        <dbReference type="SAM" id="SignalP"/>
    </source>
</evidence>
<organism evidence="2 3">
    <name type="scientific">Candidatus Mailhella merdigallinarum</name>
    <dbReference type="NCBI Taxonomy" id="2838658"/>
    <lineage>
        <taxon>Bacteria</taxon>
        <taxon>Pseudomonadati</taxon>
        <taxon>Thermodesulfobacteriota</taxon>
        <taxon>Desulfovibrionia</taxon>
        <taxon>Desulfovibrionales</taxon>
        <taxon>Desulfovibrionaceae</taxon>
        <taxon>Mailhella</taxon>
    </lineage>
</organism>
<dbReference type="EMBL" id="DXAN01000001">
    <property type="protein sequence ID" value="HJA07614.1"/>
    <property type="molecule type" value="Genomic_DNA"/>
</dbReference>
<evidence type="ECO:0000313" key="2">
    <source>
        <dbReference type="EMBL" id="HJA07614.1"/>
    </source>
</evidence>
<proteinExistence type="predicted"/>
<reference evidence="2" key="1">
    <citation type="journal article" date="2021" name="PeerJ">
        <title>Extensive microbial diversity within the chicken gut microbiome revealed by metagenomics and culture.</title>
        <authorList>
            <person name="Gilroy R."/>
            <person name="Ravi A."/>
            <person name="Getino M."/>
            <person name="Pursley I."/>
            <person name="Horton D.L."/>
            <person name="Alikhan N.F."/>
            <person name="Baker D."/>
            <person name="Gharbi K."/>
            <person name="Hall N."/>
            <person name="Watson M."/>
            <person name="Adriaenssens E.M."/>
            <person name="Foster-Nyarko E."/>
            <person name="Jarju S."/>
            <person name="Secka A."/>
            <person name="Antonio M."/>
            <person name="Oren A."/>
            <person name="Chaudhuri R.R."/>
            <person name="La Ragione R."/>
            <person name="Hildebrand F."/>
            <person name="Pallen M.J."/>
        </authorList>
    </citation>
    <scope>NUCLEOTIDE SEQUENCE</scope>
    <source>
        <strain evidence="2">CHK186-16707</strain>
    </source>
</reference>
<dbReference type="Pfam" id="PF16143">
    <property type="entry name" value="DUF4851"/>
    <property type="match status" value="1"/>
</dbReference>
<feature type="chain" id="PRO_5038954834" evidence="1">
    <location>
        <begin position="21"/>
        <end position="264"/>
    </location>
</feature>
<evidence type="ECO:0000313" key="3">
    <source>
        <dbReference type="Proteomes" id="UP000824225"/>
    </source>
</evidence>
<dbReference type="Proteomes" id="UP000824225">
    <property type="component" value="Unassembled WGS sequence"/>
</dbReference>
<accession>A0A9D2HBT5</accession>
<comment type="caution">
    <text evidence="2">The sequence shown here is derived from an EMBL/GenBank/DDBJ whole genome shotgun (WGS) entry which is preliminary data.</text>
</comment>
<dbReference type="InterPro" id="IPR032323">
    <property type="entry name" value="DUF4851"/>
</dbReference>
<gene>
    <name evidence="2" type="ORF">H9962_00265</name>
</gene>
<sequence>MTRMIMVAALAALLALAACAGVKAPLVRGVGREAGGAAEGVLSSNAHPAMAVLPAAGFEPVAHGVTDVGVPLNSSLTATASARVWYALHADKTGARQLVASLAEVGNSLEWSLNPGMIDRQGLPMLNEGAASRAGAALTFYTYVRPAAKDPWMRPFADHGKGWEGGVLLRQYTWWSMANQVKVVVEYREPVPAGADLSYDPTALRAFEERADAAFTLLRKERGDLLPSDVTRSRRDEARVSPRLLTGTLGEAVGGVRLLMNEGL</sequence>
<feature type="signal peptide" evidence="1">
    <location>
        <begin position="1"/>
        <end position="20"/>
    </location>
</feature>
<protein>
    <submittedName>
        <fullName evidence="2">DUF4851 domain-containing protein</fullName>
    </submittedName>
</protein>
<keyword evidence="1" id="KW-0732">Signal</keyword>
<reference evidence="2" key="2">
    <citation type="submission" date="2021-04" db="EMBL/GenBank/DDBJ databases">
        <authorList>
            <person name="Gilroy R."/>
        </authorList>
    </citation>
    <scope>NUCLEOTIDE SEQUENCE</scope>
    <source>
        <strain evidence="2">CHK186-16707</strain>
    </source>
</reference>
<dbReference type="AlphaFoldDB" id="A0A9D2HBT5"/>
<dbReference type="PROSITE" id="PS51257">
    <property type="entry name" value="PROKAR_LIPOPROTEIN"/>
    <property type="match status" value="1"/>
</dbReference>
<name>A0A9D2HBT5_9BACT</name>